<organism evidence="1 2">
    <name type="scientific">Sporosarcina soli</name>
    <dbReference type="NCBI Taxonomy" id="334736"/>
    <lineage>
        <taxon>Bacteria</taxon>
        <taxon>Bacillati</taxon>
        <taxon>Bacillota</taxon>
        <taxon>Bacilli</taxon>
        <taxon>Bacillales</taxon>
        <taxon>Caryophanaceae</taxon>
        <taxon>Sporosarcina</taxon>
    </lineage>
</organism>
<dbReference type="Pfam" id="PF04245">
    <property type="entry name" value="NA37"/>
    <property type="match status" value="1"/>
</dbReference>
<accession>A0ABW0TQL7</accession>
<evidence type="ECO:0000313" key="2">
    <source>
        <dbReference type="Proteomes" id="UP001596109"/>
    </source>
</evidence>
<dbReference type="InterPro" id="IPR007358">
    <property type="entry name" value="Nucleoid_associated_NdpA"/>
</dbReference>
<dbReference type="RefSeq" id="WP_381439578.1">
    <property type="nucleotide sequence ID" value="NZ_JBHSNO010000016.1"/>
</dbReference>
<keyword evidence="2" id="KW-1185">Reference proteome</keyword>
<dbReference type="Proteomes" id="UP001596109">
    <property type="component" value="Unassembled WGS sequence"/>
</dbReference>
<protein>
    <submittedName>
        <fullName evidence="1">Nucleoid-associated protein</fullName>
    </submittedName>
</protein>
<comment type="caution">
    <text evidence="1">The sequence shown here is derived from an EMBL/GenBank/DDBJ whole genome shotgun (WGS) entry which is preliminary data.</text>
</comment>
<reference evidence="2" key="1">
    <citation type="journal article" date="2019" name="Int. J. Syst. Evol. Microbiol.">
        <title>The Global Catalogue of Microorganisms (GCM) 10K type strain sequencing project: providing services to taxonomists for standard genome sequencing and annotation.</title>
        <authorList>
            <consortium name="The Broad Institute Genomics Platform"/>
            <consortium name="The Broad Institute Genome Sequencing Center for Infectious Disease"/>
            <person name="Wu L."/>
            <person name="Ma J."/>
        </authorList>
    </citation>
    <scope>NUCLEOTIDE SEQUENCE [LARGE SCALE GENOMIC DNA]</scope>
    <source>
        <strain evidence="2">CGMCC 4.1434</strain>
    </source>
</reference>
<proteinExistence type="predicted"/>
<sequence length="348" mass="40576">MSLVMSMKINRMSINAIDLSSSEPRLSDELFPIAENNQVIDDFFRTHFLETREGKSTKSCQFIDEDATVKTKINRFVSNKTDEEFIKLSRELTENLFRIMKNSSSNSSGTFFVFEVEIGEEGCIFLIKLDPKQGVQVNYTNLTLSVLENILPDSNDRVHKCAIIRFNKPVNEKAELFVMDKQQKEGEPARFFIESYLQAEELLNDKIITREVVREAKEKFISILPEVDPNKIFESIDREFSNGSRIELNTAIKNVLLDNVPSDKIDREMYINNKSNEFVRDYLSKYPDHQTTFTVERKDQTVVYRSEKDQIYFRFNKGIFTQINVDKDTEGNTIIKIDKSLKFKRDLK</sequence>
<dbReference type="EMBL" id="JBHSNO010000016">
    <property type="protein sequence ID" value="MFC5591597.1"/>
    <property type="molecule type" value="Genomic_DNA"/>
</dbReference>
<evidence type="ECO:0000313" key="1">
    <source>
        <dbReference type="EMBL" id="MFC5591597.1"/>
    </source>
</evidence>
<name>A0ABW0TQL7_9BACL</name>
<gene>
    <name evidence="1" type="ORF">ACFPRA_22180</name>
</gene>